<evidence type="ECO:0000313" key="2">
    <source>
        <dbReference type="EMBL" id="OAH58782.1"/>
    </source>
</evidence>
<dbReference type="CDD" id="cd03116">
    <property type="entry name" value="MobB"/>
    <property type="match status" value="1"/>
</dbReference>
<dbReference type="EMBL" id="LQWY01000067">
    <property type="protein sequence ID" value="OAH58782.1"/>
    <property type="molecule type" value="Genomic_DNA"/>
</dbReference>
<dbReference type="Pfam" id="PF03205">
    <property type="entry name" value="MobB"/>
    <property type="match status" value="1"/>
</dbReference>
<proteinExistence type="predicted"/>
<dbReference type="Proteomes" id="UP000076935">
    <property type="component" value="Unassembled WGS sequence"/>
</dbReference>
<dbReference type="STRING" id="29332.AWH48_06835"/>
<evidence type="ECO:0000259" key="1">
    <source>
        <dbReference type="Pfam" id="PF03205"/>
    </source>
</evidence>
<feature type="domain" description="Molybdopterin-guanine dinucleotide biosynthesis protein B (MobB)" evidence="1">
    <location>
        <begin position="4"/>
        <end position="129"/>
    </location>
</feature>
<dbReference type="GO" id="GO:0006777">
    <property type="term" value="P:Mo-molybdopterin cofactor biosynthetic process"/>
    <property type="evidence" value="ECO:0007669"/>
    <property type="project" value="InterPro"/>
</dbReference>
<comment type="caution">
    <text evidence="2">The sequence shown here is derived from an EMBL/GenBank/DDBJ whole genome shotgun (WGS) entry which is preliminary data.</text>
</comment>
<organism evidence="2 3">
    <name type="scientific">Domibacillus aminovorans</name>
    <dbReference type="NCBI Taxonomy" id="29332"/>
    <lineage>
        <taxon>Bacteria</taxon>
        <taxon>Bacillati</taxon>
        <taxon>Bacillota</taxon>
        <taxon>Bacilli</taxon>
        <taxon>Bacillales</taxon>
        <taxon>Bacillaceae</taxon>
        <taxon>Domibacillus</taxon>
    </lineage>
</organism>
<dbReference type="InterPro" id="IPR027417">
    <property type="entry name" value="P-loop_NTPase"/>
</dbReference>
<keyword evidence="3" id="KW-1185">Reference proteome</keyword>
<name>A0A177L030_9BACI</name>
<dbReference type="SUPFAM" id="SSF52540">
    <property type="entry name" value="P-loop containing nucleoside triphosphate hydrolases"/>
    <property type="match status" value="1"/>
</dbReference>
<dbReference type="PANTHER" id="PTHR40072:SF1">
    <property type="entry name" value="MOLYBDOPTERIN-GUANINE DINUCLEOTIDE BIOSYNTHESIS ADAPTER PROTEIN"/>
    <property type="match status" value="1"/>
</dbReference>
<dbReference type="RefSeq" id="WP_063966561.1">
    <property type="nucleotide sequence ID" value="NZ_JBCNAN010000007.1"/>
</dbReference>
<dbReference type="GO" id="GO:0005525">
    <property type="term" value="F:GTP binding"/>
    <property type="evidence" value="ECO:0007669"/>
    <property type="project" value="InterPro"/>
</dbReference>
<reference evidence="2 3" key="1">
    <citation type="submission" date="2016-01" db="EMBL/GenBank/DDBJ databases">
        <title>Investigation of taxonomic status of Bacillus aminovorans.</title>
        <authorList>
            <person name="Verma A."/>
            <person name="Pal Y."/>
            <person name="Krishnamurthi S."/>
        </authorList>
    </citation>
    <scope>NUCLEOTIDE SEQUENCE [LARGE SCALE GENOMIC DNA]</scope>
    <source>
        <strain evidence="2 3">DSM 1314</strain>
    </source>
</reference>
<sequence length="161" mass="18346">MKNVLQVVGYQNSGKTTLITKLITHVTENGFRVATIKHHGHGGSPDTKDSTRHQQAGAIIAGVEGDGLLQLNIQRDSWPLDDILAVYNTFPVDLILMEGFKKELYPKIVLIRTEDDLPLLELEAIQCIISWIHLHESRYPVFRLQEEEQYLSFIIERLIKS</sequence>
<protein>
    <submittedName>
        <fullName evidence="2">Molybdopterin-guanine dinucleotide biosynthesis protein MobB</fullName>
    </submittedName>
</protein>
<dbReference type="InterPro" id="IPR004435">
    <property type="entry name" value="MobB_dom"/>
</dbReference>
<gene>
    <name evidence="2" type="ORF">AWH49_03660</name>
</gene>
<dbReference type="Gene3D" id="3.40.50.300">
    <property type="entry name" value="P-loop containing nucleotide triphosphate hydrolases"/>
    <property type="match status" value="1"/>
</dbReference>
<dbReference type="PANTHER" id="PTHR40072">
    <property type="entry name" value="MOLYBDOPTERIN-GUANINE DINUCLEOTIDE BIOSYNTHESIS ADAPTER PROTEIN-RELATED"/>
    <property type="match status" value="1"/>
</dbReference>
<dbReference type="AlphaFoldDB" id="A0A177L030"/>
<accession>A0A177L030</accession>
<evidence type="ECO:0000313" key="3">
    <source>
        <dbReference type="Proteomes" id="UP000076935"/>
    </source>
</evidence>
<dbReference type="InterPro" id="IPR052539">
    <property type="entry name" value="MGD_biosynthesis_adapter"/>
</dbReference>
<dbReference type="NCBIfam" id="TIGR00176">
    <property type="entry name" value="mobB"/>
    <property type="match status" value="1"/>
</dbReference>